<feature type="domain" description="SAM-dependent MTase RsmB/NOP-type" evidence="7">
    <location>
        <begin position="183"/>
        <end position="479"/>
    </location>
</feature>
<dbReference type="Proteomes" id="UP000470875">
    <property type="component" value="Unassembled WGS sequence"/>
</dbReference>
<keyword evidence="2 6" id="KW-0489">Methyltransferase</keyword>
<dbReference type="InterPro" id="IPR018314">
    <property type="entry name" value="RsmB/NOL1/NOP2-like_CS"/>
</dbReference>
<dbReference type="InterPro" id="IPR035926">
    <property type="entry name" value="NusB-like_sf"/>
</dbReference>
<evidence type="ECO:0000256" key="1">
    <source>
        <dbReference type="ARBA" id="ARBA00007494"/>
    </source>
</evidence>
<dbReference type="PROSITE" id="PS01153">
    <property type="entry name" value="NOL1_NOP2_SUN"/>
    <property type="match status" value="1"/>
</dbReference>
<feature type="active site" description="Nucleophile" evidence="6">
    <location>
        <position position="409"/>
    </location>
</feature>
<dbReference type="AlphaFoldDB" id="A0A6N7VSH4"/>
<evidence type="ECO:0000313" key="9">
    <source>
        <dbReference type="Proteomes" id="UP000470875"/>
    </source>
</evidence>
<dbReference type="SUPFAM" id="SSF53335">
    <property type="entry name" value="S-adenosyl-L-methionine-dependent methyltransferases"/>
    <property type="match status" value="1"/>
</dbReference>
<dbReference type="GO" id="GO:0006355">
    <property type="term" value="P:regulation of DNA-templated transcription"/>
    <property type="evidence" value="ECO:0007669"/>
    <property type="project" value="InterPro"/>
</dbReference>
<evidence type="ECO:0000256" key="2">
    <source>
        <dbReference type="ARBA" id="ARBA00022603"/>
    </source>
</evidence>
<feature type="binding site" evidence="6">
    <location>
        <position position="356"/>
    </location>
    <ligand>
        <name>S-adenosyl-L-methionine</name>
        <dbReference type="ChEBI" id="CHEBI:59789"/>
    </ligand>
</feature>
<dbReference type="EMBL" id="VULO01000004">
    <property type="protein sequence ID" value="MSS83910.1"/>
    <property type="molecule type" value="Genomic_DNA"/>
</dbReference>
<reference evidence="8 9" key="1">
    <citation type="submission" date="2019-08" db="EMBL/GenBank/DDBJ databases">
        <title>In-depth cultivation of the pig gut microbiome towards novel bacterial diversity and tailored functional studies.</title>
        <authorList>
            <person name="Wylensek D."/>
            <person name="Hitch T.C.A."/>
            <person name="Clavel T."/>
        </authorList>
    </citation>
    <scope>NUCLEOTIDE SEQUENCE [LARGE SCALE GENOMIC DNA]</scope>
    <source>
        <strain evidence="8 9">WB03_NA08</strain>
    </source>
</reference>
<dbReference type="InterPro" id="IPR023267">
    <property type="entry name" value="RCMT"/>
</dbReference>
<feature type="binding site" evidence="6">
    <location>
        <begin position="291"/>
        <end position="297"/>
    </location>
    <ligand>
        <name>S-adenosyl-L-methionine</name>
        <dbReference type="ChEBI" id="CHEBI:59789"/>
    </ligand>
</feature>
<dbReference type="PANTHER" id="PTHR22807">
    <property type="entry name" value="NOP2 YEAST -RELATED NOL1/NOP2/FMU SUN DOMAIN-CONTAINING"/>
    <property type="match status" value="1"/>
</dbReference>
<dbReference type="PANTHER" id="PTHR22807:SF53">
    <property type="entry name" value="RIBOSOMAL RNA SMALL SUBUNIT METHYLTRANSFERASE B-RELATED"/>
    <property type="match status" value="1"/>
</dbReference>
<dbReference type="Pfam" id="PF01189">
    <property type="entry name" value="Methyltr_RsmB-F"/>
    <property type="match status" value="1"/>
</dbReference>
<dbReference type="GO" id="GO:0001510">
    <property type="term" value="P:RNA methylation"/>
    <property type="evidence" value="ECO:0007669"/>
    <property type="project" value="InterPro"/>
</dbReference>
<dbReference type="CDD" id="cd02440">
    <property type="entry name" value="AdoMet_MTases"/>
    <property type="match status" value="1"/>
</dbReference>
<feature type="binding site" evidence="6">
    <location>
        <position position="340"/>
    </location>
    <ligand>
        <name>S-adenosyl-L-methionine</name>
        <dbReference type="ChEBI" id="CHEBI:59789"/>
    </ligand>
</feature>
<dbReference type="InterPro" id="IPR049560">
    <property type="entry name" value="MeTrfase_RsmB-F_NOP2_cat"/>
</dbReference>
<name>A0A6N7VSH4_9ACTO</name>
<accession>A0A6N7VSH4</accession>
<dbReference type="GO" id="GO:0008173">
    <property type="term" value="F:RNA methyltransferase activity"/>
    <property type="evidence" value="ECO:0007669"/>
    <property type="project" value="InterPro"/>
</dbReference>
<evidence type="ECO:0000313" key="8">
    <source>
        <dbReference type="EMBL" id="MSS83910.1"/>
    </source>
</evidence>
<dbReference type="InterPro" id="IPR029063">
    <property type="entry name" value="SAM-dependent_MTases_sf"/>
</dbReference>
<dbReference type="InterPro" id="IPR001678">
    <property type="entry name" value="MeTrfase_RsmB-F_NOP2_dom"/>
</dbReference>
<dbReference type="Gene3D" id="1.10.940.10">
    <property type="entry name" value="NusB-like"/>
    <property type="match status" value="1"/>
</dbReference>
<keyword evidence="4 6" id="KW-0949">S-adenosyl-L-methionine</keyword>
<dbReference type="InterPro" id="IPR006027">
    <property type="entry name" value="NusB_RsmB_TIM44"/>
</dbReference>
<evidence type="ECO:0000259" key="7">
    <source>
        <dbReference type="PROSITE" id="PS51686"/>
    </source>
</evidence>
<dbReference type="PROSITE" id="PS51686">
    <property type="entry name" value="SAM_MT_RSMB_NOP"/>
    <property type="match status" value="1"/>
</dbReference>
<dbReference type="RefSeq" id="WP_154543795.1">
    <property type="nucleotide sequence ID" value="NZ_VULO01000004.1"/>
</dbReference>
<feature type="binding site" evidence="6">
    <location>
        <position position="315"/>
    </location>
    <ligand>
        <name>S-adenosyl-L-methionine</name>
        <dbReference type="ChEBI" id="CHEBI:59789"/>
    </ligand>
</feature>
<dbReference type="Pfam" id="PF01029">
    <property type="entry name" value="NusB"/>
    <property type="match status" value="1"/>
</dbReference>
<evidence type="ECO:0000256" key="4">
    <source>
        <dbReference type="ARBA" id="ARBA00022691"/>
    </source>
</evidence>
<protein>
    <submittedName>
        <fullName evidence="8">16S rRNA methyltransferase</fullName>
    </submittedName>
</protein>
<evidence type="ECO:0000256" key="5">
    <source>
        <dbReference type="ARBA" id="ARBA00022884"/>
    </source>
</evidence>
<keyword evidence="9" id="KW-1185">Reference proteome</keyword>
<comment type="caution">
    <text evidence="8">The sequence shown here is derived from an EMBL/GenBank/DDBJ whole genome shotgun (WGS) entry which is preliminary data.</text>
</comment>
<keyword evidence="3 6" id="KW-0808">Transferase</keyword>
<proteinExistence type="inferred from homology"/>
<sequence length="480" mass="52233">MSQRRTKQSYRPKRSADRPRAVALSVLEQVEQGGAFANLVLPKALRAEQQSNSKFSFRDSAFTSELVYGTLRQRGYLDTVLARYCSRPLSQLDPTVLEILRLGAYQLLFMRVPDHAAVAESVDLAREATSDGPARMVNAVLRSITRATEQEIDEVFDHITGHIERIAAKTSHPQWVAQSFADALTAHGRQPSDLERVLQANNKAPAVNLVARPGLISRDELLDESREILEGDPYPGNLTPYSVFLDGGDPAALPSIRSGHAAAQDQGSQLAAILLATAPLEGSDERWLDLCAGPGGKTALLASLAPKGTTVVANEINPKRARLVERSTQALDNVDVVVGDGRHFAAGYLFDRVLVDAPCSGLGSLRRRPESRWRHHSHDLDELLPLQRDLFQAGIRATRPGGVIAWVTCTPQVEETLDQVDMALSGGEVELIDARALSTGVTPDAINSDSGSGIAPYTVQLWPDVHNSDAMFIALLRKVR</sequence>
<dbReference type="Gene3D" id="3.40.50.150">
    <property type="entry name" value="Vaccinia Virus protein VP39"/>
    <property type="match status" value="1"/>
</dbReference>
<gene>
    <name evidence="8" type="ORF">FYJ24_03855</name>
</gene>
<evidence type="ECO:0000256" key="6">
    <source>
        <dbReference type="PROSITE-ProRule" id="PRU01023"/>
    </source>
</evidence>
<organism evidence="8 9">
    <name type="scientific">Scrofimicrobium canadense</name>
    <dbReference type="NCBI Taxonomy" id="2652290"/>
    <lineage>
        <taxon>Bacteria</taxon>
        <taxon>Bacillati</taxon>
        <taxon>Actinomycetota</taxon>
        <taxon>Actinomycetes</taxon>
        <taxon>Actinomycetales</taxon>
        <taxon>Actinomycetaceae</taxon>
        <taxon>Scrofimicrobium</taxon>
    </lineage>
</organism>
<evidence type="ECO:0000256" key="3">
    <source>
        <dbReference type="ARBA" id="ARBA00022679"/>
    </source>
</evidence>
<dbReference type="SUPFAM" id="SSF48013">
    <property type="entry name" value="NusB-like"/>
    <property type="match status" value="1"/>
</dbReference>
<keyword evidence="5 6" id="KW-0694">RNA-binding</keyword>
<comment type="similarity">
    <text evidence="1 6">Belongs to the class I-like SAM-binding methyltransferase superfamily. RsmB/NOP family.</text>
</comment>
<dbReference type="GO" id="GO:0003723">
    <property type="term" value="F:RNA binding"/>
    <property type="evidence" value="ECO:0007669"/>
    <property type="project" value="UniProtKB-UniRule"/>
</dbReference>
<dbReference type="PRINTS" id="PR02008">
    <property type="entry name" value="RCMTFAMILY"/>
</dbReference>